<protein>
    <submittedName>
        <fullName evidence="1">Uncharacterized protein</fullName>
    </submittedName>
</protein>
<keyword evidence="2" id="KW-1185">Reference proteome</keyword>
<evidence type="ECO:0000313" key="1">
    <source>
        <dbReference type="EMBL" id="BDG61929.1"/>
    </source>
</evidence>
<evidence type="ECO:0000313" key="2">
    <source>
        <dbReference type="Proteomes" id="UP001163687"/>
    </source>
</evidence>
<name>A0AA35CNT7_9FIRM</name>
<dbReference type="AlphaFoldDB" id="A0AA35CNT7"/>
<gene>
    <name evidence="1" type="ORF">caldi_30190</name>
</gene>
<sequence length="85" mass="10091">MVEVIEADAWRYDRWGRTLAAFVASLINTRPGWRRRVRPRDLWRSRFQAGAASVSREERQRRFEEAVRLMGPQAIPVRPRRKGVE</sequence>
<organism evidence="1 2">
    <name type="scientific">Caldinitratiruptor microaerophilus</name>
    <dbReference type="NCBI Taxonomy" id="671077"/>
    <lineage>
        <taxon>Bacteria</taxon>
        <taxon>Bacillati</taxon>
        <taxon>Bacillota</taxon>
        <taxon>Clostridia</taxon>
        <taxon>Eubacteriales</taxon>
        <taxon>Symbiobacteriaceae</taxon>
        <taxon>Caldinitratiruptor</taxon>
    </lineage>
</organism>
<dbReference type="Proteomes" id="UP001163687">
    <property type="component" value="Chromosome"/>
</dbReference>
<dbReference type="KEGG" id="cmic:caldi_30190"/>
<proteinExistence type="predicted"/>
<dbReference type="EMBL" id="AP025628">
    <property type="protein sequence ID" value="BDG61929.1"/>
    <property type="molecule type" value="Genomic_DNA"/>
</dbReference>
<accession>A0AA35CNT7</accession>
<reference evidence="1" key="1">
    <citation type="submission" date="2022-03" db="EMBL/GenBank/DDBJ databases">
        <title>Complete genome sequence of Caldinitratiruptor microaerophilus.</title>
        <authorList>
            <person name="Mukaiyama R."/>
            <person name="Nishiyama T."/>
            <person name="Ueda K."/>
        </authorList>
    </citation>
    <scope>NUCLEOTIDE SEQUENCE</scope>
    <source>
        <strain evidence="1">JCM 16183</strain>
    </source>
</reference>